<organism evidence="3 4">
    <name type="scientific">Fodinicola feengrottensis</name>
    <dbReference type="NCBI Taxonomy" id="435914"/>
    <lineage>
        <taxon>Bacteria</taxon>
        <taxon>Bacillati</taxon>
        <taxon>Actinomycetota</taxon>
        <taxon>Actinomycetes</taxon>
        <taxon>Mycobacteriales</taxon>
        <taxon>Fodinicola</taxon>
    </lineage>
</organism>
<feature type="coiled-coil region" evidence="1">
    <location>
        <begin position="309"/>
        <end position="343"/>
    </location>
</feature>
<dbReference type="PANTHER" id="PTHR43941">
    <property type="entry name" value="STRUCTURAL MAINTENANCE OF CHROMOSOMES PROTEIN 2"/>
    <property type="match status" value="1"/>
</dbReference>
<dbReference type="Pfam" id="PF13558">
    <property type="entry name" value="SbcC_Walker_B"/>
    <property type="match status" value="1"/>
</dbReference>
<keyword evidence="1" id="KW-0175">Coiled coil</keyword>
<sequence>MSGESTGFAQEWLEAATTGGLPEPVRSRWQPLRVGIVDLWEYDEAEFWFADGRMVLRGGNGAGKTKVLELTTLMLMRGEILPSVLDPFGSQHRTMRFNLLPTGEGDDPRPLTDAGLGYAWVEFGRRDETGQQRFFVCGMGASARRGSGTAGVSTWHFVTRHRPGKDFSLTPAGRAIEQKDLKKIDGVTVPGSAMAYRGLLASELFDLSAESYDNLTELLKQLRKPKLGERLNPASLAETLRDALPPPSTHEVTQLAEGWEHLEQLRSAVQETEKAATAVADFVRGGWRPWIRLLLRSRADDFAAATTRLDNTTRDRNTAEKNLAIAKDEVVAVEKNLTDVKREKQDRGTELRELLDSQSYQDAAAAAGRVEGLERDARSLTGQLTRARSKVSREQATVAGAQVRFEKATGDVENAEVAVRTASGVLTEAAGPAGLTGSIERHLPGRDVEALSADLTSRTERFTHLRNLHASYAVTDGEATESGHAVERAMKAVDKAVEEENAERETVEECVETLWRGIRDWADLATVAPCSAELAEEWRDLAHGLTVIDTESGRPQPGLLVTDAMREHITIAQNALKERAFRVRERRAPIANRHQEATAELAAVKVRTESAPMPPTAWQRQERPDGHGAPFWRVVNPVLDGDRLDRLEAALAASGLLDSWLAPDGELSTVDGVLIADVQPLPAGVREDNNLLDVLETSEEAGVSASVVRRLLAGIGWYDKAPTDSAGDWFAADGSWRVGGLTGRAVPAAPASFLGAAAREAARQRQIARLEAELADLAARLSEVDTELAALGSDSDRLAREERAIPLDAERNLTNAVARHADRARRTGTCRVDLSVEQRRHDDLLTKRDRAWGRFAEYASDHGFGLRNLDEQATALREFERGLASLLGRIAVLEAKREALSTAEVTLSQRREELEVAAVEESEVDLQLRDATVRLQTARNALGSDQRQQLQRRDDLDKILAELEKQFETLNDKWNKASVAANKAEVQLDGYEHSRADAERERDGAMDSLWAVVTGGLAEPAGVSPPEKRTVAAVREFTALVRRQITAQAQPEDVERAWRRCYREMEILRQSLLPDRDAKIVEADEVSPIPRVEVLADAASGWQQPHQAADALAGRVREQQDTFDTEQQHVLTTLLESTFIEHLKLRLDYTTHTFARINDQLGRHPTRQGHVVRVQCEADPADPDASAVVTALTRGYQELSADRQDMVRSFLARKIDEAHSDASAEGVVDWKERLSAALDYRHWLKISLQYRPGAGSKWTPFDAAKHAAKSGGEKVVLLSQPLFAAAVAAYDAAGPQAPRWVWLDEAMTGVDAEIKASFMGLTVDFELDVMLTAHDEWCTYLTVPAVAVYDLHRHEALAGVDVQPYLWCGGEWSELAVDQLGASASEPEAPTGGLFDELEDE</sequence>
<dbReference type="InterPro" id="IPR027417">
    <property type="entry name" value="P-loop_NTPase"/>
</dbReference>
<gene>
    <name evidence="3" type="ORF">GCM10009765_15730</name>
</gene>
<evidence type="ECO:0000256" key="2">
    <source>
        <dbReference type="SAM" id="MobiDB-lite"/>
    </source>
</evidence>
<feature type="coiled-coil region" evidence="1">
    <location>
        <begin position="760"/>
        <end position="787"/>
    </location>
</feature>
<dbReference type="PANTHER" id="PTHR43941:SF1">
    <property type="entry name" value="STRUCTURAL MAINTENANCE OF CHROMOSOMES PROTEIN 2"/>
    <property type="match status" value="1"/>
</dbReference>
<accession>A0ABN2G8G4</accession>
<dbReference type="Proteomes" id="UP001500618">
    <property type="component" value="Unassembled WGS sequence"/>
</dbReference>
<dbReference type="InterPro" id="IPR013496">
    <property type="entry name" value="CHP02680"/>
</dbReference>
<keyword evidence="4" id="KW-1185">Reference proteome</keyword>
<dbReference type="EMBL" id="BAAANY010000005">
    <property type="protein sequence ID" value="GAA1667096.1"/>
    <property type="molecule type" value="Genomic_DNA"/>
</dbReference>
<feature type="coiled-coil region" evidence="1">
    <location>
        <begin position="946"/>
        <end position="1001"/>
    </location>
</feature>
<evidence type="ECO:0000256" key="1">
    <source>
        <dbReference type="SAM" id="Coils"/>
    </source>
</evidence>
<evidence type="ECO:0000313" key="4">
    <source>
        <dbReference type="Proteomes" id="UP001500618"/>
    </source>
</evidence>
<reference evidence="3 4" key="1">
    <citation type="journal article" date="2019" name="Int. J. Syst. Evol. Microbiol.">
        <title>The Global Catalogue of Microorganisms (GCM) 10K type strain sequencing project: providing services to taxonomists for standard genome sequencing and annotation.</title>
        <authorList>
            <consortium name="The Broad Institute Genomics Platform"/>
            <consortium name="The Broad Institute Genome Sequencing Center for Infectious Disease"/>
            <person name="Wu L."/>
            <person name="Ma J."/>
        </authorList>
    </citation>
    <scope>NUCLEOTIDE SEQUENCE [LARGE SCALE GENOMIC DNA]</scope>
    <source>
        <strain evidence="3 4">JCM 14718</strain>
    </source>
</reference>
<dbReference type="Gene3D" id="3.40.50.300">
    <property type="entry name" value="P-loop containing nucleotide triphosphate hydrolases"/>
    <property type="match status" value="1"/>
</dbReference>
<evidence type="ECO:0000313" key="3">
    <source>
        <dbReference type="EMBL" id="GAA1667096.1"/>
    </source>
</evidence>
<feature type="region of interest" description="Disordered" evidence="2">
    <location>
        <begin position="1382"/>
        <end position="1401"/>
    </location>
</feature>
<protein>
    <submittedName>
        <fullName evidence="3">TIGR02680 family protein</fullName>
    </submittedName>
</protein>
<name>A0ABN2G8G4_9ACTN</name>
<dbReference type="RefSeq" id="WP_344308486.1">
    <property type="nucleotide sequence ID" value="NZ_BAAANY010000005.1"/>
</dbReference>
<dbReference type="NCBIfam" id="TIGR02680">
    <property type="entry name" value="TIGR02680 family protein"/>
    <property type="match status" value="1"/>
</dbReference>
<comment type="caution">
    <text evidence="3">The sequence shown here is derived from an EMBL/GenBank/DDBJ whole genome shotgun (WGS) entry which is preliminary data.</text>
</comment>
<proteinExistence type="predicted"/>